<dbReference type="Pfam" id="PF01807">
    <property type="entry name" value="Zn_ribbon_DnaG"/>
    <property type="match status" value="1"/>
</dbReference>
<reference evidence="2" key="1">
    <citation type="submission" date="2019-08" db="EMBL/GenBank/DDBJ databases">
        <authorList>
            <person name="Kucharzyk K."/>
            <person name="Murdoch R.W."/>
            <person name="Higgins S."/>
            <person name="Loffler F."/>
        </authorList>
    </citation>
    <scope>NUCLEOTIDE SEQUENCE</scope>
</reference>
<keyword evidence="2" id="KW-0808">Transferase</keyword>
<protein>
    <submittedName>
        <fullName evidence="2">DNA primase</fullName>
        <ecNumber evidence="2">2.7.7.-</ecNumber>
    </submittedName>
</protein>
<evidence type="ECO:0000313" key="2">
    <source>
        <dbReference type="EMBL" id="MPM51300.1"/>
    </source>
</evidence>
<gene>
    <name evidence="2" type="primary">dnaG_43</name>
    <name evidence="2" type="ORF">SDC9_98048</name>
</gene>
<sequence>MSFNSKKYVDDIRSLNELVTVINYYYPNQLKNKKMICPFHNDKNPSFYVKENSSGGSFYKCFGCGESGDIITFIRKSENLNFIPALKRAYEILGKNLQLPTNTRSSKYNKQENKNNAAFYRAKNITNNKEATINYYNYKIKEARSKGLDYLAADYENMKFKEESTNYEIDFPFMDKENNLLKVWENLACLLAANKIEVYYNEISKTIEVDGLFSSNLNDCVIDIHSLCYKYGFKLTSKQIVEFITKIGMENYQNPVRKYLEDCEKIYDNKNNNVQKLCDCLITKKNFNQKLKRILIIKWLINTARIVYNNEGNMNVEGVLTLQGGQGLGKTRFIKKIIPLYIKTGLDLDPSDKDKINQCIKYWVCELGELDSTLKKDLAKLKAFLTEQEDEFRRPYAAFPSKYPRMTSFYATVNQGDFLKDETGNRRYWVIPVEKIDFEKLEEIDVNQLWGQVMHLLCSNKYAHYLTSDEMEMLNESNDEFTPMNHVQVMVEDGFNWKSPREDWSWTSSSEIARYFYLKSTKGLKSVMEFYGATFTKRGGIRGYICPKLIRIY</sequence>
<dbReference type="GO" id="GO:0003677">
    <property type="term" value="F:DNA binding"/>
    <property type="evidence" value="ECO:0007669"/>
    <property type="project" value="InterPro"/>
</dbReference>
<dbReference type="GO" id="GO:0006260">
    <property type="term" value="P:DNA replication"/>
    <property type="evidence" value="ECO:0007669"/>
    <property type="project" value="InterPro"/>
</dbReference>
<dbReference type="InterPro" id="IPR002694">
    <property type="entry name" value="Znf_CHC2"/>
</dbReference>
<dbReference type="PANTHER" id="PTHR34985:SF1">
    <property type="entry name" value="SLR0554 PROTEIN"/>
    <property type="match status" value="1"/>
</dbReference>
<dbReference type="GO" id="GO:0003899">
    <property type="term" value="F:DNA-directed RNA polymerase activity"/>
    <property type="evidence" value="ECO:0007669"/>
    <property type="project" value="InterPro"/>
</dbReference>
<evidence type="ECO:0000259" key="1">
    <source>
        <dbReference type="SMART" id="SM00400"/>
    </source>
</evidence>
<dbReference type="AlphaFoldDB" id="A0A645ADQ9"/>
<comment type="caution">
    <text evidence="2">The sequence shown here is derived from an EMBL/GenBank/DDBJ whole genome shotgun (WGS) entry which is preliminary data.</text>
</comment>
<dbReference type="PANTHER" id="PTHR34985">
    <property type="entry name" value="SLR0554 PROTEIN"/>
    <property type="match status" value="1"/>
</dbReference>
<dbReference type="InterPro" id="IPR036977">
    <property type="entry name" value="DNA_primase_Znf_CHC2"/>
</dbReference>
<name>A0A645ADQ9_9ZZZZ</name>
<dbReference type="Gene3D" id="3.90.580.10">
    <property type="entry name" value="Zinc finger, CHC2-type domain"/>
    <property type="match status" value="1"/>
</dbReference>
<feature type="domain" description="Zinc finger CHC2-type" evidence="1">
    <location>
        <begin position="33"/>
        <end position="90"/>
    </location>
</feature>
<dbReference type="GO" id="GO:0008270">
    <property type="term" value="F:zinc ion binding"/>
    <property type="evidence" value="ECO:0007669"/>
    <property type="project" value="InterPro"/>
</dbReference>
<dbReference type="InterPro" id="IPR007936">
    <property type="entry name" value="VapE-like_dom"/>
</dbReference>
<keyword evidence="2" id="KW-0548">Nucleotidyltransferase</keyword>
<proteinExistence type="predicted"/>
<accession>A0A645ADQ9</accession>
<dbReference type="SMART" id="SM00400">
    <property type="entry name" value="ZnF_CHCC"/>
    <property type="match status" value="1"/>
</dbReference>
<dbReference type="Pfam" id="PF05272">
    <property type="entry name" value="VapE-like_dom"/>
    <property type="match status" value="1"/>
</dbReference>
<organism evidence="2">
    <name type="scientific">bioreactor metagenome</name>
    <dbReference type="NCBI Taxonomy" id="1076179"/>
    <lineage>
        <taxon>unclassified sequences</taxon>
        <taxon>metagenomes</taxon>
        <taxon>ecological metagenomes</taxon>
    </lineage>
</organism>
<dbReference type="EC" id="2.7.7.-" evidence="2"/>
<dbReference type="EMBL" id="VSSQ01013350">
    <property type="protein sequence ID" value="MPM51300.1"/>
    <property type="molecule type" value="Genomic_DNA"/>
</dbReference>
<dbReference type="SUPFAM" id="SSF57783">
    <property type="entry name" value="Zinc beta-ribbon"/>
    <property type="match status" value="1"/>
</dbReference>